<evidence type="ECO:0000313" key="2">
    <source>
        <dbReference type="EMBL" id="CAI4000466.1"/>
    </source>
</evidence>
<dbReference type="EMBL" id="CAMXCT010002782">
    <property type="protein sequence ID" value="CAI4000466.1"/>
    <property type="molecule type" value="Genomic_DNA"/>
</dbReference>
<feature type="transmembrane region" description="Helical" evidence="1">
    <location>
        <begin position="337"/>
        <end position="355"/>
    </location>
</feature>
<organism evidence="2">
    <name type="scientific">Cladocopium goreaui</name>
    <dbReference type="NCBI Taxonomy" id="2562237"/>
    <lineage>
        <taxon>Eukaryota</taxon>
        <taxon>Sar</taxon>
        <taxon>Alveolata</taxon>
        <taxon>Dinophyceae</taxon>
        <taxon>Suessiales</taxon>
        <taxon>Symbiodiniaceae</taxon>
        <taxon>Cladocopium</taxon>
    </lineage>
</organism>
<reference evidence="2" key="1">
    <citation type="submission" date="2022-10" db="EMBL/GenBank/DDBJ databases">
        <authorList>
            <person name="Chen Y."/>
            <person name="Dougan E. K."/>
            <person name="Chan C."/>
            <person name="Rhodes N."/>
            <person name="Thang M."/>
        </authorList>
    </citation>
    <scope>NUCLEOTIDE SEQUENCE</scope>
</reference>
<evidence type="ECO:0000313" key="4">
    <source>
        <dbReference type="Proteomes" id="UP001152797"/>
    </source>
</evidence>
<feature type="non-terminal residue" evidence="2">
    <location>
        <position position="653"/>
    </location>
</feature>
<feature type="transmembrane region" description="Helical" evidence="1">
    <location>
        <begin position="309"/>
        <end position="331"/>
    </location>
</feature>
<evidence type="ECO:0000256" key="1">
    <source>
        <dbReference type="SAM" id="Phobius"/>
    </source>
</evidence>
<dbReference type="AlphaFoldDB" id="A0A9P1D1Z2"/>
<reference evidence="3 4" key="2">
    <citation type="submission" date="2024-05" db="EMBL/GenBank/DDBJ databases">
        <authorList>
            <person name="Chen Y."/>
            <person name="Shah S."/>
            <person name="Dougan E. K."/>
            <person name="Thang M."/>
            <person name="Chan C."/>
        </authorList>
    </citation>
    <scope>NUCLEOTIDE SEQUENCE [LARGE SCALE GENOMIC DNA]</scope>
</reference>
<protein>
    <recommendedName>
        <fullName evidence="5">Pumilio domain member 4</fullName>
    </recommendedName>
</protein>
<accession>A0A9P1D1Z2</accession>
<gene>
    <name evidence="2" type="ORF">C1SCF055_LOCUS26582</name>
</gene>
<name>A0A9P1D1Z2_9DINO</name>
<keyword evidence="1" id="KW-0812">Transmembrane</keyword>
<comment type="caution">
    <text evidence="2">The sequence shown here is derived from an EMBL/GenBank/DDBJ whole genome shotgun (WGS) entry which is preliminary data.</text>
</comment>
<keyword evidence="1" id="KW-0472">Membrane</keyword>
<keyword evidence="1" id="KW-1133">Transmembrane helix</keyword>
<proteinExistence type="predicted"/>
<dbReference type="OrthoDB" id="424493at2759"/>
<sequence>MECFAGVAAGGFAAKEAYQYNRENFLYDRNLRRRKEFQVQKFRVEQAELWRTDVRDLISLTEYKMHVYLLVNVLLLGITVALWCQGKLPHTTPVWLMTGNALSMAGSFSFILLSIWMAMHAAVSAQAFETRLLTQMVRLPIPSWQEVEACRTYASEFERLDAKQMFRIPFVTGKQESWVPPDPGVEGEETPSTRSRRLLAETHVDPWGLEGTGSNVPELGARMGHGMHKYRHVKLARQAMAFWQSYDAFARICMSIGVNQLLNAASYFILAYYMTEAKVPSSATYGVVVLTTMAETLNRLDMSLNWWQLRLMQLFLYLGPAIATMAGWAWVEDGWELTAEALVVCAFLANALYLLTVNTLCHMHLEHNGAMLPSVFRSVLYLDVFGWSSQARYHREFSPRVSTPMTTESSPVAWNSWDVTNKSCWGHQHSLPQGGISARGPAALAMTKPASAMVQHSLGRPVPRRPELAAAPADFQDAPGAPDVGEHGDNPVTGFSEFYKAEGWLSTTNDIPDEDDIVSGCEHQGAIKLPRQTFSCAMNLLCLAWIIAAFYFAFVISKATLVQKHAFFERTRPGLRDRHLPSLLGLMEVEEHLATEDLLRVSWPHENVLPQAFACDADGRQFVVSDGLSLFNARLQTPLEPKAPLIAKFSEVR</sequence>
<dbReference type="EMBL" id="CAMXCT020002782">
    <property type="protein sequence ID" value="CAL1153841.1"/>
    <property type="molecule type" value="Genomic_DNA"/>
</dbReference>
<feature type="transmembrane region" description="Helical" evidence="1">
    <location>
        <begin position="536"/>
        <end position="556"/>
    </location>
</feature>
<evidence type="ECO:0008006" key="5">
    <source>
        <dbReference type="Google" id="ProtNLM"/>
    </source>
</evidence>
<keyword evidence="4" id="KW-1185">Reference proteome</keyword>
<feature type="transmembrane region" description="Helical" evidence="1">
    <location>
        <begin position="67"/>
        <end position="88"/>
    </location>
</feature>
<dbReference type="Proteomes" id="UP001152797">
    <property type="component" value="Unassembled WGS sequence"/>
</dbReference>
<evidence type="ECO:0000313" key="3">
    <source>
        <dbReference type="EMBL" id="CAL4787778.1"/>
    </source>
</evidence>
<dbReference type="EMBL" id="CAMXCT030002782">
    <property type="protein sequence ID" value="CAL4787778.1"/>
    <property type="molecule type" value="Genomic_DNA"/>
</dbReference>